<name>A0ABT1PM82_9ACTN</name>
<dbReference type="SUPFAM" id="SSF51230">
    <property type="entry name" value="Single hybrid motif"/>
    <property type="match status" value="1"/>
</dbReference>
<accession>A0ABT1PM82</accession>
<keyword evidence="2" id="KW-1185">Reference proteome</keyword>
<sequence>MAHVANNRDRQAVTAEHGGTVVEWLVEDGDPVAPGQPLLRIHPAAE</sequence>
<dbReference type="InterPro" id="IPR011053">
    <property type="entry name" value="Single_hybrid_motif"/>
</dbReference>
<comment type="caution">
    <text evidence="1">The sequence shown here is derived from an EMBL/GenBank/DDBJ whole genome shotgun (WGS) entry which is preliminary data.</text>
</comment>
<evidence type="ECO:0000313" key="1">
    <source>
        <dbReference type="EMBL" id="MCQ4046460.1"/>
    </source>
</evidence>
<dbReference type="Gene3D" id="2.40.50.100">
    <property type="match status" value="1"/>
</dbReference>
<reference evidence="1 2" key="1">
    <citation type="submission" date="2022-06" db="EMBL/GenBank/DDBJ databases">
        <title>Draft genome sequence of type strain Streptomyces rubrisoli DSM 42083.</title>
        <authorList>
            <person name="Duangmal K."/>
            <person name="Klaysubun C."/>
        </authorList>
    </citation>
    <scope>NUCLEOTIDE SEQUENCE [LARGE SCALE GENOMIC DNA]</scope>
    <source>
        <strain evidence="1 2">DSM 42083</strain>
    </source>
</reference>
<dbReference type="Proteomes" id="UP001206206">
    <property type="component" value="Unassembled WGS sequence"/>
</dbReference>
<protein>
    <submittedName>
        <fullName evidence="1">Biotin/lipoyl-binding protein</fullName>
    </submittedName>
</protein>
<gene>
    <name evidence="1" type="ORF">NON19_31515</name>
</gene>
<evidence type="ECO:0000313" key="2">
    <source>
        <dbReference type="Proteomes" id="UP001206206"/>
    </source>
</evidence>
<dbReference type="EMBL" id="JANFNH010000068">
    <property type="protein sequence ID" value="MCQ4046460.1"/>
    <property type="molecule type" value="Genomic_DNA"/>
</dbReference>
<proteinExistence type="predicted"/>
<organism evidence="1 2">
    <name type="scientific">Streptantibioticus rubrisoli</name>
    <dbReference type="NCBI Taxonomy" id="1387313"/>
    <lineage>
        <taxon>Bacteria</taxon>
        <taxon>Bacillati</taxon>
        <taxon>Actinomycetota</taxon>
        <taxon>Actinomycetes</taxon>
        <taxon>Kitasatosporales</taxon>
        <taxon>Streptomycetaceae</taxon>
        <taxon>Streptantibioticus</taxon>
    </lineage>
</organism>